<organism evidence="2 3">
    <name type="scientific">Meganyctiphanes norvegica</name>
    <name type="common">Northern krill</name>
    <name type="synonym">Thysanopoda norvegica</name>
    <dbReference type="NCBI Taxonomy" id="48144"/>
    <lineage>
        <taxon>Eukaryota</taxon>
        <taxon>Metazoa</taxon>
        <taxon>Ecdysozoa</taxon>
        <taxon>Arthropoda</taxon>
        <taxon>Crustacea</taxon>
        <taxon>Multicrustacea</taxon>
        <taxon>Malacostraca</taxon>
        <taxon>Eumalacostraca</taxon>
        <taxon>Eucarida</taxon>
        <taxon>Euphausiacea</taxon>
        <taxon>Euphausiidae</taxon>
        <taxon>Meganyctiphanes</taxon>
    </lineage>
</organism>
<keyword evidence="1" id="KW-0472">Membrane</keyword>
<comment type="caution">
    <text evidence="2">The sequence shown here is derived from an EMBL/GenBank/DDBJ whole genome shotgun (WGS) entry which is preliminary data.</text>
</comment>
<reference evidence="2 3" key="1">
    <citation type="submission" date="2024-05" db="EMBL/GenBank/DDBJ databases">
        <authorList>
            <person name="Wallberg A."/>
        </authorList>
    </citation>
    <scope>NUCLEOTIDE SEQUENCE [LARGE SCALE GENOMIC DNA]</scope>
</reference>
<sequence length="234" mass="26444">QALGVLKDRVELLYQASAEPWSKHRAVYIKNPSPELSGHYSCSVSTFEDEDTKSAHMLVWAARGHVSLRYWRSSENLVNISCTTSDVSPKPQLHIVVLHTNGTRSEVRLRGVSIQWHHSNWTASVWGLRPWIEGEEHIQLGCDVTLPHIHHKETKLVIYDSDLPVITTTLPPPPSTEAPIYENGKLLKHQNDSHFDIHSFFGSANGQCRATESRVAWVILICLSMVPIMLMSLR</sequence>
<evidence type="ECO:0000256" key="1">
    <source>
        <dbReference type="SAM" id="Phobius"/>
    </source>
</evidence>
<feature type="transmembrane region" description="Helical" evidence="1">
    <location>
        <begin position="215"/>
        <end position="233"/>
    </location>
</feature>
<protein>
    <submittedName>
        <fullName evidence="2">Uncharacterized protein</fullName>
    </submittedName>
</protein>
<dbReference type="Proteomes" id="UP001497623">
    <property type="component" value="Unassembled WGS sequence"/>
</dbReference>
<keyword evidence="1" id="KW-0812">Transmembrane</keyword>
<feature type="non-terminal residue" evidence="2">
    <location>
        <position position="1"/>
    </location>
</feature>
<evidence type="ECO:0000313" key="3">
    <source>
        <dbReference type="Proteomes" id="UP001497623"/>
    </source>
</evidence>
<accession>A0AAV2SBR6</accession>
<evidence type="ECO:0000313" key="2">
    <source>
        <dbReference type="EMBL" id="CAL4181820.1"/>
    </source>
</evidence>
<proteinExistence type="predicted"/>
<gene>
    <name evidence="2" type="ORF">MNOR_LOCUS35462</name>
</gene>
<dbReference type="EMBL" id="CAXKWB010059313">
    <property type="protein sequence ID" value="CAL4181820.1"/>
    <property type="molecule type" value="Genomic_DNA"/>
</dbReference>
<keyword evidence="3" id="KW-1185">Reference proteome</keyword>
<name>A0AAV2SBR6_MEGNR</name>
<keyword evidence="1" id="KW-1133">Transmembrane helix</keyword>
<dbReference type="PANTHER" id="PTHR21261">
    <property type="entry name" value="BEAT PROTEIN"/>
    <property type="match status" value="1"/>
</dbReference>
<dbReference type="AlphaFoldDB" id="A0AAV2SBR6"/>